<proteinExistence type="predicted"/>
<gene>
    <name evidence="1" type="ORF">NDN08_003905</name>
</gene>
<dbReference type="EMBL" id="JAMWBK010000010">
    <property type="protein sequence ID" value="KAJ8901699.1"/>
    <property type="molecule type" value="Genomic_DNA"/>
</dbReference>
<evidence type="ECO:0000313" key="2">
    <source>
        <dbReference type="Proteomes" id="UP001157974"/>
    </source>
</evidence>
<sequence length="151" mass="17718">MSLLTRVCVYLRRVQILGRQRFVPSRGFIKWTETPKVEEEEVYELGEEDTLNDFENTLSGPKAVLLVRDFDETIKIFDLTIKDALDWSCVLEDEQNIKKAIVDLTDHFQKLMTILDEKDRELVKGKYQPKMDDAVDAYVRTNCPRRGLEFK</sequence>
<protein>
    <recommendedName>
        <fullName evidence="3">ATP synthase subunit d, mitochondrial</fullName>
    </recommendedName>
</protein>
<reference evidence="1 2" key="1">
    <citation type="journal article" date="2023" name="Nat. Commun.">
        <title>Origin of minicircular mitochondrial genomes in red algae.</title>
        <authorList>
            <person name="Lee Y."/>
            <person name="Cho C.H."/>
            <person name="Lee Y.M."/>
            <person name="Park S.I."/>
            <person name="Yang J.H."/>
            <person name="West J.A."/>
            <person name="Bhattacharya D."/>
            <person name="Yoon H.S."/>
        </authorList>
    </citation>
    <scope>NUCLEOTIDE SEQUENCE [LARGE SCALE GENOMIC DNA]</scope>
    <source>
        <strain evidence="1 2">CCMP1338</strain>
        <tissue evidence="1">Whole cell</tissue>
    </source>
</reference>
<comment type="caution">
    <text evidence="1">The sequence shown here is derived from an EMBL/GenBank/DDBJ whole genome shotgun (WGS) entry which is preliminary data.</text>
</comment>
<organism evidence="1 2">
    <name type="scientific">Rhodosorus marinus</name>
    <dbReference type="NCBI Taxonomy" id="101924"/>
    <lineage>
        <taxon>Eukaryota</taxon>
        <taxon>Rhodophyta</taxon>
        <taxon>Stylonematophyceae</taxon>
        <taxon>Stylonematales</taxon>
        <taxon>Stylonemataceae</taxon>
        <taxon>Rhodosorus</taxon>
    </lineage>
</organism>
<dbReference type="AlphaFoldDB" id="A0AAV8UGT5"/>
<evidence type="ECO:0008006" key="3">
    <source>
        <dbReference type="Google" id="ProtNLM"/>
    </source>
</evidence>
<accession>A0AAV8UGT5</accession>
<dbReference type="Proteomes" id="UP001157974">
    <property type="component" value="Unassembled WGS sequence"/>
</dbReference>
<keyword evidence="2" id="KW-1185">Reference proteome</keyword>
<name>A0AAV8UGT5_9RHOD</name>
<evidence type="ECO:0000313" key="1">
    <source>
        <dbReference type="EMBL" id="KAJ8901699.1"/>
    </source>
</evidence>